<keyword evidence="2" id="KW-0812">Transmembrane</keyword>
<evidence type="ECO:0000256" key="2">
    <source>
        <dbReference type="SAM" id="Phobius"/>
    </source>
</evidence>
<dbReference type="AlphaFoldDB" id="A0A419SQB6"/>
<name>A0A419SQB6_9BACL</name>
<feature type="coiled-coil region" evidence="1">
    <location>
        <begin position="321"/>
        <end position="348"/>
    </location>
</feature>
<evidence type="ECO:0000313" key="3">
    <source>
        <dbReference type="EMBL" id="RKD26493.1"/>
    </source>
</evidence>
<proteinExistence type="predicted"/>
<dbReference type="EMBL" id="MCHY01000003">
    <property type="protein sequence ID" value="RKD26493.1"/>
    <property type="molecule type" value="Genomic_DNA"/>
</dbReference>
<evidence type="ECO:0000313" key="4">
    <source>
        <dbReference type="Proteomes" id="UP000284219"/>
    </source>
</evidence>
<protein>
    <submittedName>
        <fullName evidence="3">Uncharacterized protein</fullName>
    </submittedName>
</protein>
<gene>
    <name evidence="3" type="ORF">BEP19_16785</name>
</gene>
<sequence length="373" mass="43091">MLHVLFFSVDDPLIPNHTRLDFPEAVKLTDELETKCREEKRVMTSRFVVISTETDLTFYDGSFQFGSYEAPNIYQQIKKISERIKVSKKDQADKTYFLEQIEALTPESYKKEEIIDKELIHLDKSRISKLKTWQRRVVYATAALSIAALGAVSTIFIAQKAQYEQALGDGRDIVEDQKGLIDIYETALLGNKEGLEAYLQGEALSEKQQHILVDMYLKAEDYDQAVAVLEDPVQVETYILNSESWEDQEKINKLKAFNELYPTNEARFDMAFYEHNYELMLNLPPINMTAKRSRMKTYALMRLGKIEEAKIEINHNNDDNLKRVIDRYEVLQAEIKTLTEKLEREQQANGKDPALIQTLTEELAKKKEALAAL</sequence>
<comment type="caution">
    <text evidence="3">The sequence shown here is derived from an EMBL/GenBank/DDBJ whole genome shotgun (WGS) entry which is preliminary data.</text>
</comment>
<accession>A0A419SQB6</accession>
<evidence type="ECO:0000256" key="1">
    <source>
        <dbReference type="SAM" id="Coils"/>
    </source>
</evidence>
<keyword evidence="2" id="KW-1133">Transmembrane helix</keyword>
<keyword evidence="2" id="KW-0472">Membrane</keyword>
<keyword evidence="1" id="KW-0175">Coiled coil</keyword>
<reference evidence="3 4" key="1">
    <citation type="submission" date="2016-08" db="EMBL/GenBank/DDBJ databases">
        <title>Novel Firmicute Genomes.</title>
        <authorList>
            <person name="Poppleton D.I."/>
            <person name="Gribaldo S."/>
        </authorList>
    </citation>
    <scope>NUCLEOTIDE SEQUENCE [LARGE SCALE GENOMIC DNA]</scope>
    <source>
        <strain evidence="3 4">RAOx-1</strain>
    </source>
</reference>
<dbReference type="Proteomes" id="UP000284219">
    <property type="component" value="Unassembled WGS sequence"/>
</dbReference>
<keyword evidence="4" id="KW-1185">Reference proteome</keyword>
<organism evidence="3 4">
    <name type="scientific">Ammoniphilus oxalaticus</name>
    <dbReference type="NCBI Taxonomy" id="66863"/>
    <lineage>
        <taxon>Bacteria</taxon>
        <taxon>Bacillati</taxon>
        <taxon>Bacillota</taxon>
        <taxon>Bacilli</taxon>
        <taxon>Bacillales</taxon>
        <taxon>Paenibacillaceae</taxon>
        <taxon>Aneurinibacillus group</taxon>
        <taxon>Ammoniphilus</taxon>
    </lineage>
</organism>
<feature type="transmembrane region" description="Helical" evidence="2">
    <location>
        <begin position="137"/>
        <end position="158"/>
    </location>
</feature>